<dbReference type="AlphaFoldDB" id="F2IXV9"/>
<accession>F2IXV9</accession>
<evidence type="ECO:0000313" key="4">
    <source>
        <dbReference type="Proteomes" id="UP000008130"/>
    </source>
</evidence>
<evidence type="ECO:0000259" key="2">
    <source>
        <dbReference type="SMART" id="SM00849"/>
    </source>
</evidence>
<keyword evidence="4" id="KW-1185">Reference proteome</keyword>
<evidence type="ECO:0000313" key="3">
    <source>
        <dbReference type="EMBL" id="ADZ69440.1"/>
    </source>
</evidence>
<feature type="domain" description="Metallo-beta-lactamase" evidence="2">
    <location>
        <begin position="94"/>
        <end position="278"/>
    </location>
</feature>
<gene>
    <name evidence="3" type="ordered locus">SL003B_1011</name>
</gene>
<dbReference type="GO" id="GO:0017001">
    <property type="term" value="P:antibiotic catabolic process"/>
    <property type="evidence" value="ECO:0007669"/>
    <property type="project" value="UniProtKB-ARBA"/>
</dbReference>
<dbReference type="InterPro" id="IPR050855">
    <property type="entry name" value="NDM-1-like"/>
</dbReference>
<dbReference type="OrthoDB" id="420651at2"/>
<dbReference type="Pfam" id="PF00753">
    <property type="entry name" value="Lactamase_B"/>
    <property type="match status" value="1"/>
</dbReference>
<evidence type="ECO:0000256" key="1">
    <source>
        <dbReference type="ARBA" id="ARBA00005250"/>
    </source>
</evidence>
<dbReference type="Proteomes" id="UP000008130">
    <property type="component" value="Chromosome"/>
</dbReference>
<comment type="similarity">
    <text evidence="1">Belongs to the metallo-beta-lactamase superfamily. Class-B beta-lactamase family.</text>
</comment>
<dbReference type="SMART" id="SM00849">
    <property type="entry name" value="Lactamase_B"/>
    <property type="match status" value="1"/>
</dbReference>
<dbReference type="NCBIfam" id="TIGR04559">
    <property type="entry name" value="SoxH_rel_PQQ_2"/>
    <property type="match status" value="1"/>
</dbReference>
<dbReference type="STRING" id="991905.SL003B_1011"/>
<name>F2IXV9_POLGS</name>
<dbReference type="Gene3D" id="3.60.15.10">
    <property type="entry name" value="Ribonuclease Z/Hydroxyacylglutathione hydrolase-like"/>
    <property type="match status" value="1"/>
</dbReference>
<dbReference type="InterPro" id="IPR036866">
    <property type="entry name" value="RibonucZ/Hydroxyglut_hydro"/>
</dbReference>
<dbReference type="PANTHER" id="PTHR42951">
    <property type="entry name" value="METALLO-BETA-LACTAMASE DOMAIN-CONTAINING"/>
    <property type="match status" value="1"/>
</dbReference>
<dbReference type="eggNOG" id="COG0491">
    <property type="taxonomic scope" value="Bacteria"/>
</dbReference>
<proteinExistence type="inferred from homology"/>
<dbReference type="InterPro" id="IPR001279">
    <property type="entry name" value="Metallo-B-lactamas"/>
</dbReference>
<dbReference type="HOGENOM" id="CLU_056342_0_0_5"/>
<sequence>MFALFLSVCLAAMPDVCAERLVPSPAPLDEATCIASGADRSAAWVAAHAGARLEGWRCAPLAEAPALAVAEIAPGVFVHKGRSEDITPQNRGDIANLSFVVGEEAVAVIDAGGSRPIGEGLYAAVRQVTDLPIRYLVLTHMHPDHTLGGEVFREAGAEIIGNHRLADALARRADTYDRNFRRFLGPAVHMGLGIVPPDRGVDGAATLDLGGRILDLESHPTAHTNNDLTVFDRLTGTFWSGDLVFEEMLPVLDGELLGWIAVLERLEGRTAERLVPGHGPVPLDWPQGIMATRSYLVALRDQTRAAVKRGDSLSKAAQEIARDQRGTWRLFDEINPRNATAAFTELEWE</sequence>
<dbReference type="RefSeq" id="WP_013651758.1">
    <property type="nucleotide sequence ID" value="NC_015259.1"/>
</dbReference>
<reference evidence="3 4" key="1">
    <citation type="journal article" date="2011" name="J. Bacteriol.">
        <title>Complete genome sequence of Polymorphum gilvum SL003B-26A1T, a crude oil-degrading bacterium from oil-polluted saline soil.</title>
        <authorList>
            <person name="Li S.G."/>
            <person name="Tang Y.Q."/>
            <person name="Nie Y."/>
            <person name="Cai M."/>
            <person name="Wu X.L."/>
        </authorList>
    </citation>
    <scope>NUCLEOTIDE SEQUENCE [LARGE SCALE GENOMIC DNA]</scope>
    <source>
        <strain evidence="4">LMG 25793 / CGMCC 1.9160 / SL003B-26A1</strain>
    </source>
</reference>
<dbReference type="SUPFAM" id="SSF56281">
    <property type="entry name" value="Metallo-hydrolase/oxidoreductase"/>
    <property type="match status" value="1"/>
</dbReference>
<dbReference type="CDD" id="cd16282">
    <property type="entry name" value="metallo-hydrolase-like_MBL-fold"/>
    <property type="match status" value="1"/>
</dbReference>
<protein>
    <submittedName>
        <fullName evidence="3">Beta-lactamase domain protein</fullName>
    </submittedName>
</protein>
<dbReference type="EMBL" id="CP002568">
    <property type="protein sequence ID" value="ADZ69440.1"/>
    <property type="molecule type" value="Genomic_DNA"/>
</dbReference>
<dbReference type="PANTHER" id="PTHR42951:SF4">
    <property type="entry name" value="ACYL-COENZYME A THIOESTERASE MBLAC2"/>
    <property type="match status" value="1"/>
</dbReference>
<organism evidence="3 4">
    <name type="scientific">Polymorphum gilvum (strain LMG 25793 / CGMCC 1.9160 / SL003B-26A1)</name>
    <dbReference type="NCBI Taxonomy" id="991905"/>
    <lineage>
        <taxon>Bacteria</taxon>
        <taxon>Pseudomonadati</taxon>
        <taxon>Pseudomonadota</taxon>
        <taxon>Alphaproteobacteria</taxon>
        <taxon>Rhodobacterales</taxon>
        <taxon>Paracoccaceae</taxon>
        <taxon>Polymorphum</taxon>
    </lineage>
</organism>
<dbReference type="InterPro" id="IPR030829">
    <property type="entry name" value="SoxH-rel_PQQ_2"/>
</dbReference>
<dbReference type="KEGG" id="pgv:SL003B_1011"/>